<dbReference type="EC" id="1.-.-.-" evidence="2"/>
<dbReference type="GO" id="GO:0016491">
    <property type="term" value="F:oxidoreductase activity"/>
    <property type="evidence" value="ECO:0007669"/>
    <property type="project" value="UniProtKB-KW"/>
</dbReference>
<organism evidence="2 3">
    <name type="scientific">Sphingobacterium anhuiense</name>
    <dbReference type="NCBI Taxonomy" id="493780"/>
    <lineage>
        <taxon>Bacteria</taxon>
        <taxon>Pseudomonadati</taxon>
        <taxon>Bacteroidota</taxon>
        <taxon>Sphingobacteriia</taxon>
        <taxon>Sphingobacteriales</taxon>
        <taxon>Sphingobacteriaceae</taxon>
        <taxon>Sphingobacterium</taxon>
    </lineage>
</organism>
<evidence type="ECO:0000259" key="1">
    <source>
        <dbReference type="Pfam" id="PF00296"/>
    </source>
</evidence>
<keyword evidence="3" id="KW-1185">Reference proteome</keyword>
<protein>
    <submittedName>
        <fullName evidence="2">LLM class flavin-dependent oxidoreductase</fullName>
        <ecNumber evidence="2">1.-.-.-</ecNumber>
    </submittedName>
</protein>
<dbReference type="InterPro" id="IPR036661">
    <property type="entry name" value="Luciferase-like_sf"/>
</dbReference>
<accession>A0ABW5YQD9</accession>
<name>A0ABW5YQD9_9SPHI</name>
<dbReference type="InterPro" id="IPR050766">
    <property type="entry name" value="Bact_Lucif_Oxidored"/>
</dbReference>
<dbReference type="RefSeq" id="WP_380917615.1">
    <property type="nucleotide sequence ID" value="NZ_JBHUPE010000001.1"/>
</dbReference>
<dbReference type="Pfam" id="PF00296">
    <property type="entry name" value="Bac_luciferase"/>
    <property type="match status" value="1"/>
</dbReference>
<comment type="caution">
    <text evidence="2">The sequence shown here is derived from an EMBL/GenBank/DDBJ whole genome shotgun (WGS) entry which is preliminary data.</text>
</comment>
<dbReference type="EMBL" id="JBHUPE010000001">
    <property type="protein sequence ID" value="MFD2902558.1"/>
    <property type="molecule type" value="Genomic_DNA"/>
</dbReference>
<proteinExistence type="predicted"/>
<evidence type="ECO:0000313" key="3">
    <source>
        <dbReference type="Proteomes" id="UP001597509"/>
    </source>
</evidence>
<feature type="domain" description="Luciferase-like" evidence="1">
    <location>
        <begin position="21"/>
        <end position="185"/>
    </location>
</feature>
<gene>
    <name evidence="2" type="ORF">ACFS6I_01380</name>
</gene>
<dbReference type="InterPro" id="IPR011251">
    <property type="entry name" value="Luciferase-like_dom"/>
</dbReference>
<dbReference type="SUPFAM" id="SSF51679">
    <property type="entry name" value="Bacterial luciferase-like"/>
    <property type="match status" value="1"/>
</dbReference>
<dbReference type="Gene3D" id="3.20.20.30">
    <property type="entry name" value="Luciferase-like domain"/>
    <property type="match status" value="1"/>
</dbReference>
<dbReference type="Proteomes" id="UP001597509">
    <property type="component" value="Unassembled WGS sequence"/>
</dbReference>
<sequence>MIKLGILEFGYALNKINSTKVIEETVLNSVKIEELGFSRLWIGEHYNEYSTWSSPEVILSLIVSKTKAIKVGAAGVLLNYHNPYRMIQTFKMLSTLFPNRIELGFARGGVPDFVKDYIHKLAASDSMDFFINQINQVFKIIENDQKFLNGNDTGGYIAPVGGAYPDYWFLGTSDAVFEQAVTHKSNFSLSLFHDTSYQKDNKDLLRIFSEKFYSTNGFLPLKNIAIKCICLEDKKDLEGWKSKNNYIYKEGFIIGNKSECKSRLLELQKKYDTEEIIVSIPFLSGEDNIDVKFETLYNISDLQL</sequence>
<dbReference type="PANTHER" id="PTHR30137:SF6">
    <property type="entry name" value="LUCIFERASE-LIKE MONOOXYGENASE"/>
    <property type="match status" value="1"/>
</dbReference>
<reference evidence="3" key="1">
    <citation type="journal article" date="2019" name="Int. J. Syst. Evol. Microbiol.">
        <title>The Global Catalogue of Microorganisms (GCM) 10K type strain sequencing project: providing services to taxonomists for standard genome sequencing and annotation.</title>
        <authorList>
            <consortium name="The Broad Institute Genomics Platform"/>
            <consortium name="The Broad Institute Genome Sequencing Center for Infectious Disease"/>
            <person name="Wu L."/>
            <person name="Ma J."/>
        </authorList>
    </citation>
    <scope>NUCLEOTIDE SEQUENCE [LARGE SCALE GENOMIC DNA]</scope>
    <source>
        <strain evidence="3">KCTC 22209</strain>
    </source>
</reference>
<dbReference type="PANTHER" id="PTHR30137">
    <property type="entry name" value="LUCIFERASE-LIKE MONOOXYGENASE"/>
    <property type="match status" value="1"/>
</dbReference>
<evidence type="ECO:0000313" key="2">
    <source>
        <dbReference type="EMBL" id="MFD2902558.1"/>
    </source>
</evidence>
<keyword evidence="2" id="KW-0560">Oxidoreductase</keyword>